<comment type="caution">
    <text evidence="2">The sequence shown here is derived from an EMBL/GenBank/DDBJ whole genome shotgun (WGS) entry which is preliminary data.</text>
</comment>
<evidence type="ECO:0000313" key="2">
    <source>
        <dbReference type="EMBL" id="MDX5986141.1"/>
    </source>
</evidence>
<dbReference type="RefSeq" id="WP_010406695.1">
    <property type="nucleotide sequence ID" value="NZ_JAWXXV010000001.1"/>
</dbReference>
<dbReference type="Proteomes" id="UP001279660">
    <property type="component" value="Unassembled WGS sequence"/>
</dbReference>
<feature type="compositionally biased region" description="Basic and acidic residues" evidence="1">
    <location>
        <begin position="63"/>
        <end position="76"/>
    </location>
</feature>
<proteinExistence type="predicted"/>
<dbReference type="InterPro" id="IPR019613">
    <property type="entry name" value="DUF4198"/>
</dbReference>
<evidence type="ECO:0000256" key="1">
    <source>
        <dbReference type="SAM" id="MobiDB-lite"/>
    </source>
</evidence>
<dbReference type="Pfam" id="PF10670">
    <property type="entry name" value="DUF4198"/>
    <property type="match status" value="1"/>
</dbReference>
<dbReference type="EMBL" id="JAWXXV010000001">
    <property type="protein sequence ID" value="MDX5986141.1"/>
    <property type="molecule type" value="Genomic_DNA"/>
</dbReference>
<accession>A0ABU4PPR6</accession>
<evidence type="ECO:0000313" key="3">
    <source>
        <dbReference type="Proteomes" id="UP001279660"/>
    </source>
</evidence>
<keyword evidence="3" id="KW-1185">Reference proteome</keyword>
<protein>
    <submittedName>
        <fullName evidence="2">DUF4198 domain-containing protein</fullName>
    </submittedName>
</protein>
<sequence>MWRLGAVAVLALPGLALAHDFWIQPNAFWIAPGGTTSMSILVGHGSYRSKSLIEANRITRFDRYGPDGHSDRRPELKLGSATTDTTLHFGPPGEYLYALATNATPSELPGIRFTDYLKVEGLTPALALRQRTGMTDSPGRELYSRRAKALIQVGNAPATDVATRRIGLSLELVLERDPYTLPPGADLPVRVFFEGKPLVGGTVKLNNLDFDERPLATHVTDATGRALFRVPRIGNWQLNVIWTKPIKGNPKADFETTFSSLTFGYPRPPMSRRAP</sequence>
<gene>
    <name evidence="2" type="ORF">SIL82_17930</name>
</gene>
<reference evidence="2 3" key="1">
    <citation type="submission" date="2023-11" db="EMBL/GenBank/DDBJ databases">
        <title>MicrobeMod: A computational toolkit for identifying prokaryotic methylation and restriction-modification with nanopore sequencing.</title>
        <authorList>
            <person name="Crits-Christoph A."/>
            <person name="Kang S.C."/>
            <person name="Lee H."/>
            <person name="Ostrov N."/>
        </authorList>
    </citation>
    <scope>NUCLEOTIDE SEQUENCE [LARGE SCALE GENOMIC DNA]</scope>
    <source>
        <strain evidence="2 3">ATCC 14820</strain>
    </source>
</reference>
<organism evidence="2 3">
    <name type="scientific">Sphingomonas echinoides</name>
    <dbReference type="NCBI Taxonomy" id="59803"/>
    <lineage>
        <taxon>Bacteria</taxon>
        <taxon>Pseudomonadati</taxon>
        <taxon>Pseudomonadota</taxon>
        <taxon>Alphaproteobacteria</taxon>
        <taxon>Sphingomonadales</taxon>
        <taxon>Sphingomonadaceae</taxon>
        <taxon>Sphingomonas</taxon>
    </lineage>
</organism>
<feature type="region of interest" description="Disordered" evidence="1">
    <location>
        <begin position="63"/>
        <end position="83"/>
    </location>
</feature>
<name>A0ABU4PPR6_9SPHN</name>